<dbReference type="EMBL" id="JAMXQV010000002">
    <property type="protein sequence ID" value="MCR6481946.1"/>
    <property type="molecule type" value="Genomic_DNA"/>
</dbReference>
<proteinExistence type="predicted"/>
<organism evidence="2 3">
    <name type="scientific">Amycolatopsis iheyensis</name>
    <dbReference type="NCBI Taxonomy" id="2945988"/>
    <lineage>
        <taxon>Bacteria</taxon>
        <taxon>Bacillati</taxon>
        <taxon>Actinomycetota</taxon>
        <taxon>Actinomycetes</taxon>
        <taxon>Pseudonocardiales</taxon>
        <taxon>Pseudonocardiaceae</taxon>
        <taxon>Amycolatopsis</taxon>
    </lineage>
</organism>
<dbReference type="RefSeq" id="WP_257918593.1">
    <property type="nucleotide sequence ID" value="NZ_JAMXQV010000002.1"/>
</dbReference>
<protein>
    <submittedName>
        <fullName evidence="2">Uncharacterized protein</fullName>
    </submittedName>
</protein>
<evidence type="ECO:0000313" key="2">
    <source>
        <dbReference type="EMBL" id="MCR6481946.1"/>
    </source>
</evidence>
<evidence type="ECO:0000256" key="1">
    <source>
        <dbReference type="SAM" id="MobiDB-lite"/>
    </source>
</evidence>
<name>A0A9X2SIL9_9PSEU</name>
<accession>A0A9X2SIL9</accession>
<feature type="compositionally biased region" description="Pro residues" evidence="1">
    <location>
        <begin position="257"/>
        <end position="266"/>
    </location>
</feature>
<sequence>MNDVPKKIKRAAQAAAGAVASEVAGNLLTPGSPGAPPPPPPQPEPAAAETPHEYVPEVESSTVTRGEDGHVEAQTGTVWHPETTDGLPLKELPTVEEFETIEVREDEFGNFVIDATERFVVHNNGHDEVYTDHQHIVVPGDGTPGDTDIDIVQDADVVIHENPDGTITVEHQGSLTYELTPDAPGHGDIEIFQEETVILDEAETGPPGIDVGVTVDQQARADDPFGEPAGPTIHQTEVIADKGRGATVTAQVTAPAPSLPGTPSPPVVTFSRQPSTVDTPPPAPVAVETTTLAASNSLAEHPVVKHSFATQPEPAHHDAGEVTGSHAHPVAEKPPFEPPLHPEPAPEHVPEAGHHPDVPPVELPETAPPVEPPPEHEAHHEHLEDPEPEPVPVEHRSIDHAHTAGGG</sequence>
<dbReference type="Proteomes" id="UP001144096">
    <property type="component" value="Unassembled WGS sequence"/>
</dbReference>
<comment type="caution">
    <text evidence="2">The sequence shown here is derived from an EMBL/GenBank/DDBJ whole genome shotgun (WGS) entry which is preliminary data.</text>
</comment>
<keyword evidence="3" id="KW-1185">Reference proteome</keyword>
<feature type="compositionally biased region" description="Low complexity" evidence="1">
    <location>
        <begin position="23"/>
        <end position="32"/>
    </location>
</feature>
<feature type="region of interest" description="Disordered" evidence="1">
    <location>
        <begin position="312"/>
        <end position="407"/>
    </location>
</feature>
<reference evidence="2" key="1">
    <citation type="submission" date="2022-06" db="EMBL/GenBank/DDBJ databases">
        <title>Amycolatopsis iheyaensis sp. nov., a new species of the genus Amycolatopsis isolated from soil in Iheya island, Japan.</title>
        <authorList>
            <person name="Ngamcharungchit C."/>
            <person name="Kanto H."/>
            <person name="Take A."/>
            <person name="Intra B."/>
            <person name="Matsumoto A."/>
            <person name="Panbangred W."/>
            <person name="Inahashi Y."/>
        </authorList>
    </citation>
    <scope>NUCLEOTIDE SEQUENCE</scope>
    <source>
        <strain evidence="2">OK19-0408</strain>
    </source>
</reference>
<feature type="compositionally biased region" description="Basic and acidic residues" evidence="1">
    <location>
        <begin position="344"/>
        <end position="357"/>
    </location>
</feature>
<feature type="compositionally biased region" description="Basic and acidic residues" evidence="1">
    <location>
        <begin position="392"/>
        <end position="407"/>
    </location>
</feature>
<dbReference type="AlphaFoldDB" id="A0A9X2SIL9"/>
<evidence type="ECO:0000313" key="3">
    <source>
        <dbReference type="Proteomes" id="UP001144096"/>
    </source>
</evidence>
<feature type="compositionally biased region" description="Pro residues" evidence="1">
    <location>
        <begin position="358"/>
        <end position="372"/>
    </location>
</feature>
<feature type="compositionally biased region" description="Basic and acidic residues" evidence="1">
    <location>
        <begin position="373"/>
        <end position="385"/>
    </location>
</feature>
<feature type="region of interest" description="Disordered" evidence="1">
    <location>
        <begin position="254"/>
        <end position="285"/>
    </location>
</feature>
<feature type="compositionally biased region" description="Pro residues" evidence="1">
    <location>
        <begin position="33"/>
        <end position="44"/>
    </location>
</feature>
<gene>
    <name evidence="2" type="ORF">M8542_03875</name>
</gene>
<feature type="region of interest" description="Disordered" evidence="1">
    <location>
        <begin position="23"/>
        <end position="68"/>
    </location>
</feature>